<gene>
    <name evidence="1" type="ORF">PR048_027907</name>
</gene>
<name>A0ABQ9GHR7_9NEOP</name>
<sequence>MPPPLPPGRQYSIPAATGNDIAIALNAVEGEGQSTQDTGERKTSYDHLSPVEEAEFRGFAPSVPTLRGQTSTSQFLSGTG</sequence>
<accession>A0ABQ9GHR7</accession>
<reference evidence="1 2" key="1">
    <citation type="submission" date="2023-02" db="EMBL/GenBank/DDBJ databases">
        <title>LHISI_Scaffold_Assembly.</title>
        <authorList>
            <person name="Stuart O.P."/>
            <person name="Cleave R."/>
            <person name="Magrath M.J.L."/>
            <person name="Mikheyev A.S."/>
        </authorList>
    </citation>
    <scope>NUCLEOTIDE SEQUENCE [LARGE SCALE GENOMIC DNA]</scope>
    <source>
        <strain evidence="1">Daus_M_001</strain>
        <tissue evidence="1">Leg muscle</tissue>
    </source>
</reference>
<protein>
    <submittedName>
        <fullName evidence="1">Uncharacterized protein</fullName>
    </submittedName>
</protein>
<organism evidence="1 2">
    <name type="scientific">Dryococelus australis</name>
    <dbReference type="NCBI Taxonomy" id="614101"/>
    <lineage>
        <taxon>Eukaryota</taxon>
        <taxon>Metazoa</taxon>
        <taxon>Ecdysozoa</taxon>
        <taxon>Arthropoda</taxon>
        <taxon>Hexapoda</taxon>
        <taxon>Insecta</taxon>
        <taxon>Pterygota</taxon>
        <taxon>Neoptera</taxon>
        <taxon>Polyneoptera</taxon>
        <taxon>Phasmatodea</taxon>
        <taxon>Verophasmatodea</taxon>
        <taxon>Anareolatae</taxon>
        <taxon>Phasmatidae</taxon>
        <taxon>Eurycanthinae</taxon>
        <taxon>Dryococelus</taxon>
    </lineage>
</organism>
<comment type="caution">
    <text evidence="1">The sequence shown here is derived from an EMBL/GenBank/DDBJ whole genome shotgun (WGS) entry which is preliminary data.</text>
</comment>
<evidence type="ECO:0000313" key="2">
    <source>
        <dbReference type="Proteomes" id="UP001159363"/>
    </source>
</evidence>
<dbReference type="Proteomes" id="UP001159363">
    <property type="component" value="Chromosome 11"/>
</dbReference>
<proteinExistence type="predicted"/>
<evidence type="ECO:0000313" key="1">
    <source>
        <dbReference type="EMBL" id="KAJ8871581.1"/>
    </source>
</evidence>
<keyword evidence="2" id="KW-1185">Reference proteome</keyword>
<dbReference type="EMBL" id="JARBHB010000012">
    <property type="protein sequence ID" value="KAJ8871581.1"/>
    <property type="molecule type" value="Genomic_DNA"/>
</dbReference>